<dbReference type="Gene3D" id="3.30.430.20">
    <property type="entry name" value="Gnk2 domain, C-X8-C-X2-C motif"/>
    <property type="match status" value="1"/>
</dbReference>
<evidence type="ECO:0000256" key="1">
    <source>
        <dbReference type="ARBA" id="ARBA00022729"/>
    </source>
</evidence>
<keyword evidence="5" id="KW-1185">Reference proteome</keyword>
<comment type="caution">
    <text evidence="4">The sequence shown here is derived from an EMBL/GenBank/DDBJ whole genome shotgun (WGS) entry which is preliminary data.</text>
</comment>
<dbReference type="Proteomes" id="UP000315295">
    <property type="component" value="Unassembled WGS sequence"/>
</dbReference>
<dbReference type="Pfam" id="PF01657">
    <property type="entry name" value="Stress-antifung"/>
    <property type="match status" value="1"/>
</dbReference>
<dbReference type="EMBL" id="VIEB01000223">
    <property type="protein sequence ID" value="TQE00073.1"/>
    <property type="molecule type" value="Genomic_DNA"/>
</dbReference>
<reference evidence="4 5" key="1">
    <citation type="journal article" date="2019" name="G3 (Bethesda)">
        <title>Sequencing of a Wild Apple (Malus baccata) Genome Unravels the Differences Between Cultivated and Wild Apple Species Regarding Disease Resistance and Cold Tolerance.</title>
        <authorList>
            <person name="Chen X."/>
        </authorList>
    </citation>
    <scope>NUCLEOTIDE SEQUENCE [LARGE SCALE GENOMIC DNA]</scope>
    <source>
        <strain evidence="5">cv. Shandingzi</strain>
        <tissue evidence="4">Leaves</tissue>
    </source>
</reference>
<gene>
    <name evidence="4" type="ORF">C1H46_014326</name>
</gene>
<dbReference type="STRING" id="106549.A0A540MPC1"/>
<dbReference type="AlphaFoldDB" id="A0A540MPC1"/>
<name>A0A540MPC1_MALBA</name>
<accession>A0A540MPC1</accession>
<dbReference type="InterPro" id="IPR002902">
    <property type="entry name" value="GNK2"/>
</dbReference>
<evidence type="ECO:0000256" key="2">
    <source>
        <dbReference type="ARBA" id="ARBA00022737"/>
    </source>
</evidence>
<dbReference type="PANTHER" id="PTHR32099">
    <property type="entry name" value="CYSTEINE-RICH REPEAT SECRETORY PROTEIN"/>
    <property type="match status" value="1"/>
</dbReference>
<feature type="domain" description="Gnk2-homologous" evidence="3">
    <location>
        <begin position="1"/>
        <end position="55"/>
    </location>
</feature>
<keyword evidence="1" id="KW-0732">Signal</keyword>
<keyword evidence="2" id="KW-0677">Repeat</keyword>
<dbReference type="PANTHER" id="PTHR32099:SF42">
    <property type="entry name" value="CYSTEINE-RICH RECEPTOR-LIKE PROTEIN KINASE 9-RELATED"/>
    <property type="match status" value="1"/>
</dbReference>
<dbReference type="CDD" id="cd23509">
    <property type="entry name" value="Gnk2-like"/>
    <property type="match status" value="1"/>
</dbReference>
<evidence type="ECO:0000313" key="4">
    <source>
        <dbReference type="EMBL" id="TQE00073.1"/>
    </source>
</evidence>
<proteinExistence type="predicted"/>
<dbReference type="InterPro" id="IPR038408">
    <property type="entry name" value="GNK2_sf"/>
</dbReference>
<evidence type="ECO:0000313" key="5">
    <source>
        <dbReference type="Proteomes" id="UP000315295"/>
    </source>
</evidence>
<organism evidence="4 5">
    <name type="scientific">Malus baccata</name>
    <name type="common">Siberian crab apple</name>
    <name type="synonym">Pyrus baccata</name>
    <dbReference type="NCBI Taxonomy" id="106549"/>
    <lineage>
        <taxon>Eukaryota</taxon>
        <taxon>Viridiplantae</taxon>
        <taxon>Streptophyta</taxon>
        <taxon>Embryophyta</taxon>
        <taxon>Tracheophyta</taxon>
        <taxon>Spermatophyta</taxon>
        <taxon>Magnoliopsida</taxon>
        <taxon>eudicotyledons</taxon>
        <taxon>Gunneridae</taxon>
        <taxon>Pentapetalae</taxon>
        <taxon>rosids</taxon>
        <taxon>fabids</taxon>
        <taxon>Rosales</taxon>
        <taxon>Rosaceae</taxon>
        <taxon>Amygdaloideae</taxon>
        <taxon>Maleae</taxon>
        <taxon>Malus</taxon>
    </lineage>
</organism>
<evidence type="ECO:0000259" key="3">
    <source>
        <dbReference type="PROSITE" id="PS51473"/>
    </source>
</evidence>
<dbReference type="PROSITE" id="PS51473">
    <property type="entry name" value="GNK2"/>
    <property type="match status" value="1"/>
</dbReference>
<protein>
    <recommendedName>
        <fullName evidence="3">Gnk2-homologous domain-containing protein</fullName>
    </recommendedName>
</protein>
<sequence>MAHGCFLCRGDVEVDVCAQCVNAVILMAVRSCPTSKRVVWWYGKNCMLRYSDESFFSIVQYLPDFIETMLSIQPVPKVNATLSDEPTGFNHVMKSILNALVTEISKAPSKFATKEAHVAGSNILRCTALHSARRTSPLQIAIPVLG</sequence>